<feature type="compositionally biased region" description="Gly residues" evidence="7">
    <location>
        <begin position="364"/>
        <end position="374"/>
    </location>
</feature>
<name>A0ABN8M8T1_9CNID</name>
<dbReference type="SMART" id="SM00389">
    <property type="entry name" value="HOX"/>
    <property type="match status" value="2"/>
</dbReference>
<dbReference type="PANTHER" id="PTHR46639">
    <property type="entry name" value="DIENCEPHALON/MESENCEPHALON HOMEOBOX PROTEIN 1"/>
    <property type="match status" value="1"/>
</dbReference>
<keyword evidence="2 5" id="KW-0238">DNA-binding</keyword>
<dbReference type="EMBL" id="CALNXI010000316">
    <property type="protein sequence ID" value="CAH3024715.1"/>
    <property type="molecule type" value="Genomic_DNA"/>
</dbReference>
<evidence type="ECO:0000256" key="7">
    <source>
        <dbReference type="SAM" id="MobiDB-lite"/>
    </source>
</evidence>
<evidence type="ECO:0000256" key="5">
    <source>
        <dbReference type="PROSITE-ProRule" id="PRU00108"/>
    </source>
</evidence>
<dbReference type="InterPro" id="IPR001356">
    <property type="entry name" value="HD"/>
</dbReference>
<reference evidence="9 10" key="1">
    <citation type="submission" date="2022-05" db="EMBL/GenBank/DDBJ databases">
        <authorList>
            <consortium name="Genoscope - CEA"/>
            <person name="William W."/>
        </authorList>
    </citation>
    <scope>NUCLEOTIDE SEQUENCE [LARGE SCALE GENOMIC DNA]</scope>
</reference>
<evidence type="ECO:0000256" key="6">
    <source>
        <dbReference type="RuleBase" id="RU000682"/>
    </source>
</evidence>
<keyword evidence="10" id="KW-1185">Reference proteome</keyword>
<evidence type="ECO:0000313" key="9">
    <source>
        <dbReference type="EMBL" id="CAH3024715.1"/>
    </source>
</evidence>
<comment type="subcellular location">
    <subcellularLocation>
        <location evidence="5 6">Nucleus</location>
    </subcellularLocation>
</comment>
<dbReference type="CDD" id="cd00086">
    <property type="entry name" value="homeodomain"/>
    <property type="match status" value="2"/>
</dbReference>
<keyword evidence="3 5" id="KW-0371">Homeobox</keyword>
<dbReference type="InterPro" id="IPR009057">
    <property type="entry name" value="Homeodomain-like_sf"/>
</dbReference>
<gene>
    <name evidence="9" type="ORF">PEVE_00023769</name>
</gene>
<protein>
    <recommendedName>
        <fullName evidence="8">Homeobox domain-containing protein</fullName>
    </recommendedName>
</protein>
<dbReference type="PROSITE" id="PS50071">
    <property type="entry name" value="HOMEOBOX_2"/>
    <property type="match status" value="2"/>
</dbReference>
<dbReference type="Pfam" id="PF00046">
    <property type="entry name" value="Homeodomain"/>
    <property type="match status" value="2"/>
</dbReference>
<dbReference type="PANTHER" id="PTHR46639:SF2">
    <property type="entry name" value="DIENCEPHALON_MESENCEPHALON HOMEOBOX PROTEIN 1"/>
    <property type="match status" value="1"/>
</dbReference>
<feature type="region of interest" description="Disordered" evidence="7">
    <location>
        <begin position="341"/>
        <end position="380"/>
    </location>
</feature>
<comment type="caution">
    <text evidence="9">The sequence shown here is derived from an EMBL/GenBank/DDBJ whole genome shotgun (WGS) entry which is preliminary data.</text>
</comment>
<feature type="domain" description="Homeobox" evidence="8">
    <location>
        <begin position="72"/>
        <end position="132"/>
    </location>
</feature>
<comment type="similarity">
    <text evidence="1">Belongs to the paired homeobox family.</text>
</comment>
<dbReference type="InterPro" id="IPR052488">
    <property type="entry name" value="DMBX_homeobox"/>
</dbReference>
<feature type="domain" description="Homeobox" evidence="8">
    <location>
        <begin position="239"/>
        <end position="299"/>
    </location>
</feature>
<organism evidence="9 10">
    <name type="scientific">Porites evermanni</name>
    <dbReference type="NCBI Taxonomy" id="104178"/>
    <lineage>
        <taxon>Eukaryota</taxon>
        <taxon>Metazoa</taxon>
        <taxon>Cnidaria</taxon>
        <taxon>Anthozoa</taxon>
        <taxon>Hexacorallia</taxon>
        <taxon>Scleractinia</taxon>
        <taxon>Fungiina</taxon>
        <taxon>Poritidae</taxon>
        <taxon>Porites</taxon>
    </lineage>
</organism>
<dbReference type="SUPFAM" id="SSF46689">
    <property type="entry name" value="Homeodomain-like"/>
    <property type="match status" value="2"/>
</dbReference>
<keyword evidence="4 5" id="KW-0539">Nucleus</keyword>
<evidence type="ECO:0000256" key="1">
    <source>
        <dbReference type="ARBA" id="ARBA00005733"/>
    </source>
</evidence>
<accession>A0ABN8M8T1</accession>
<evidence type="ECO:0000256" key="2">
    <source>
        <dbReference type="ARBA" id="ARBA00023125"/>
    </source>
</evidence>
<dbReference type="PROSITE" id="PS00027">
    <property type="entry name" value="HOMEOBOX_1"/>
    <property type="match status" value="1"/>
</dbReference>
<feature type="compositionally biased region" description="Polar residues" evidence="7">
    <location>
        <begin position="345"/>
        <end position="356"/>
    </location>
</feature>
<proteinExistence type="inferred from homology"/>
<evidence type="ECO:0000313" key="10">
    <source>
        <dbReference type="Proteomes" id="UP001159427"/>
    </source>
</evidence>
<feature type="DNA-binding region" description="Homeobox" evidence="5">
    <location>
        <begin position="74"/>
        <end position="133"/>
    </location>
</feature>
<feature type="region of interest" description="Disordered" evidence="7">
    <location>
        <begin position="1"/>
        <end position="20"/>
    </location>
</feature>
<dbReference type="Proteomes" id="UP001159427">
    <property type="component" value="Unassembled WGS sequence"/>
</dbReference>
<evidence type="ECO:0000256" key="3">
    <source>
        <dbReference type="ARBA" id="ARBA00023155"/>
    </source>
</evidence>
<evidence type="ECO:0000259" key="8">
    <source>
        <dbReference type="PROSITE" id="PS50071"/>
    </source>
</evidence>
<dbReference type="InterPro" id="IPR017970">
    <property type="entry name" value="Homeobox_CS"/>
</dbReference>
<feature type="DNA-binding region" description="Homeobox" evidence="5">
    <location>
        <begin position="241"/>
        <end position="300"/>
    </location>
</feature>
<sequence>MNQIELLGPNGGSQRGTNVKSSSFTIENLLKPEKKRSGSECPVETPSKIKALSVAAHLADIILEAHHGSSVPQCRRTRTAFNRRQLRVLESTFLRNPYPDVALREELASLTNLPESRVQIWFKNRRAKFRRDGSSCNSGASFPVHCPSYQPFQGHSNTATDQSMILAQNQHPLPEFVLMGESAEELPFSVANILKLDLPISEVTKKGQSSLNANKALTLAKRIADVIMEAKNNAKGGGQKRRRTRTAFSHYQLATLENAFSHNHYPDVVMREQLTIWTGLPDSTIQIWFKNRRAKFRKEKKCSMLGVDKDQGVEDSNSTGISMRPALRHAGVPSWSSLLPAAQDNRATTVEQNQLQKPLPSSGGSRGGARGGPGPRLFLD</sequence>
<dbReference type="Gene3D" id="1.10.10.60">
    <property type="entry name" value="Homeodomain-like"/>
    <property type="match status" value="2"/>
</dbReference>
<evidence type="ECO:0000256" key="4">
    <source>
        <dbReference type="ARBA" id="ARBA00023242"/>
    </source>
</evidence>